<dbReference type="InterPro" id="IPR008928">
    <property type="entry name" value="6-hairpin_glycosidase_sf"/>
</dbReference>
<dbReference type="InterPro" id="IPR016518">
    <property type="entry name" value="Alpha-L-fucosidase"/>
</dbReference>
<dbReference type="Pfam" id="PF21307">
    <property type="entry name" value="Glyco_hydro_95_C"/>
    <property type="match status" value="1"/>
</dbReference>
<dbReference type="Proteomes" id="UP001199919">
    <property type="component" value="Unassembled WGS sequence"/>
</dbReference>
<dbReference type="RefSeq" id="WP_232178692.1">
    <property type="nucleotide sequence ID" value="NZ_JAJPWV010000005.1"/>
</dbReference>
<dbReference type="InterPro" id="IPR013780">
    <property type="entry name" value="Glyco_hydro_b"/>
</dbReference>
<accession>A0ABS8U8X6</accession>
<dbReference type="InterPro" id="IPR049053">
    <property type="entry name" value="AFCA-like_C"/>
</dbReference>
<feature type="domain" description="Alpha fucosidase A-like C-terminal" evidence="2">
    <location>
        <begin position="721"/>
        <end position="813"/>
    </location>
</feature>
<dbReference type="GO" id="GO:0016787">
    <property type="term" value="F:hydrolase activity"/>
    <property type="evidence" value="ECO:0007669"/>
    <property type="project" value="UniProtKB-KW"/>
</dbReference>
<keyword evidence="5" id="KW-1185">Reference proteome</keyword>
<gene>
    <name evidence="4" type="ORF">LT679_16095</name>
</gene>
<evidence type="ECO:0000259" key="1">
    <source>
        <dbReference type="Pfam" id="PF14498"/>
    </source>
</evidence>
<dbReference type="InterPro" id="IPR054363">
    <property type="entry name" value="GH95_cat"/>
</dbReference>
<protein>
    <submittedName>
        <fullName evidence="4">Glycoside hydrolase family 95 protein</fullName>
    </submittedName>
</protein>
<dbReference type="EMBL" id="JAJPWV010000005">
    <property type="protein sequence ID" value="MCD8742133.1"/>
    <property type="molecule type" value="Genomic_DNA"/>
</dbReference>
<reference evidence="4 5" key="1">
    <citation type="submission" date="2021-12" db="EMBL/GenBank/DDBJ databases">
        <title>Mucilaginibacter roseus genome.</title>
        <authorList>
            <person name="Ferreira J.R."/>
            <person name="Newman J.D."/>
        </authorList>
    </citation>
    <scope>NUCLEOTIDE SEQUENCE [LARGE SCALE GENOMIC DNA]</scope>
    <source>
        <strain evidence="4 5">LMG 28454</strain>
    </source>
</reference>
<evidence type="ECO:0000259" key="2">
    <source>
        <dbReference type="Pfam" id="PF21307"/>
    </source>
</evidence>
<name>A0ABS8U8X6_9SPHI</name>
<evidence type="ECO:0000313" key="5">
    <source>
        <dbReference type="Proteomes" id="UP001199919"/>
    </source>
</evidence>
<dbReference type="PANTHER" id="PTHR31084:SF0">
    <property type="entry name" value="ALPHA-L-FUCOSIDASE 2"/>
    <property type="match status" value="1"/>
</dbReference>
<dbReference type="InterPro" id="IPR027414">
    <property type="entry name" value="GH95_N_dom"/>
</dbReference>
<feature type="domain" description="Glycosyl hydrolase family 95 N-terminal" evidence="1">
    <location>
        <begin position="23"/>
        <end position="273"/>
    </location>
</feature>
<comment type="caution">
    <text evidence="4">The sequence shown here is derived from an EMBL/GenBank/DDBJ whole genome shotgun (WGS) entry which is preliminary data.</text>
</comment>
<dbReference type="Pfam" id="PF22124">
    <property type="entry name" value="Glyco_hydro_95_cat"/>
    <property type="match status" value="1"/>
</dbReference>
<evidence type="ECO:0000313" key="4">
    <source>
        <dbReference type="EMBL" id="MCD8742133.1"/>
    </source>
</evidence>
<dbReference type="Gene3D" id="2.70.98.50">
    <property type="entry name" value="putative glycoside hydrolase family protein from bacillus halodurans"/>
    <property type="match status" value="1"/>
</dbReference>
<evidence type="ECO:0000259" key="3">
    <source>
        <dbReference type="Pfam" id="PF22124"/>
    </source>
</evidence>
<dbReference type="SUPFAM" id="SSF48208">
    <property type="entry name" value="Six-hairpin glycosidases"/>
    <property type="match status" value="1"/>
</dbReference>
<dbReference type="Pfam" id="PF14498">
    <property type="entry name" value="Glyco_hyd_65N_2"/>
    <property type="match status" value="1"/>
</dbReference>
<dbReference type="PANTHER" id="PTHR31084">
    <property type="entry name" value="ALPHA-L-FUCOSIDASE 2"/>
    <property type="match status" value="1"/>
</dbReference>
<keyword evidence="4" id="KW-0378">Hydrolase</keyword>
<feature type="domain" description="Glycosyl hydrolase family 95 catalytic" evidence="3">
    <location>
        <begin position="301"/>
        <end position="719"/>
    </location>
</feature>
<dbReference type="PIRSF" id="PIRSF007663">
    <property type="entry name" value="UCP007663"/>
    <property type="match status" value="1"/>
</dbReference>
<organism evidence="4 5">
    <name type="scientific">Mucilaginibacter roseus</name>
    <dbReference type="NCBI Taxonomy" id="1528868"/>
    <lineage>
        <taxon>Bacteria</taxon>
        <taxon>Pseudomonadati</taxon>
        <taxon>Bacteroidota</taxon>
        <taxon>Sphingobacteriia</taxon>
        <taxon>Sphingobacteriales</taxon>
        <taxon>Sphingobacteriaceae</taxon>
        <taxon>Mucilaginibacter</taxon>
    </lineage>
</organism>
<proteinExistence type="predicted"/>
<dbReference type="Gene3D" id="2.60.40.1180">
    <property type="entry name" value="Golgi alpha-mannosidase II"/>
    <property type="match status" value="1"/>
</dbReference>
<sequence>MKIKLLVVCVLLPFIGFTQDLKLWYDKPATVWTEAIPVGNGRLGAMVFGNPENELLQLNEGTLWSGGPVKPSLNPEASKYLPIVREAILNGEYQKALELCKKMQGPYSQSYLPLGDLNIKQDLGSGAVNGYYRDLDISKAISTTKFSVNNVNYMRQVFSSAADQVIVVRIKADKPGKLNLTVNTKSKLKATNSVTGDKTYVLSGQAPSNVEPNYINSANAISYSEDGNCSGMRFRLLVKAINKGGEVNATENGIQVKDANEVVFLLSAATSFNGFDKCPDTDGKDEQKISMGYLSKAALKSYESLLSAHIADYQKYFNRVKLNLGSTDAKMQATPTDKRLELYTKGGHDTGLEALYFQYGRYLLISSSRPGSAAANLQGIWNKDLRPAWSSNYTTNINVQMNYWPAEITNLSELHQPLMQLIKNMAANGKNVAKEYYGLNGWVAHHNSDIWAMANPVGEGTGDPKWANWSMGANWLSEHLWQHYEFTNDKVFLKNTAYPLMKEAVIFTLGYLIKDKDGYWVTAPSGSPENSFRDESGKEGAIALASTMDMSIIRELFINYLSAAKVLGIDADLQRQVMEKQKKLYPFHIGKKGNIVEWYKDWDDVEVHHRHVSHLYGLYPADQISPAKTPELAEAARKTLNIRGDEGTGWSKAWKINFWARLWDGNHAYTLVRDLLRLTKENDTNYSGGGGTYPNMFDAHPPFQIDGNFGGTAGIAEMLLQSIYGEINLLPALPDEWQNGSVTGLKARGGYTVDISWAKHKLSSAIIKSTINGTCTIRTPAPVKVTGENVKSAKTSNGYITTIKVKKGGVYTLKS</sequence>